<feature type="domain" description="Cyclin-like" evidence="3">
    <location>
        <begin position="51"/>
        <end position="229"/>
    </location>
</feature>
<gene>
    <name evidence="4" type="ORF">SEMRO_246_G097690.1</name>
</gene>
<dbReference type="Proteomes" id="UP001153069">
    <property type="component" value="Unassembled WGS sequence"/>
</dbReference>
<evidence type="ECO:0000256" key="2">
    <source>
        <dbReference type="SAM" id="MobiDB-lite"/>
    </source>
</evidence>
<dbReference type="InterPro" id="IPR043198">
    <property type="entry name" value="Cyclin/Ssn8"/>
</dbReference>
<accession>A0A9N8DSA3</accession>
<dbReference type="InterPro" id="IPR013763">
    <property type="entry name" value="Cyclin-like_dom"/>
</dbReference>
<keyword evidence="5" id="KW-1185">Reference proteome</keyword>
<dbReference type="AlphaFoldDB" id="A0A9N8DSA3"/>
<evidence type="ECO:0000313" key="5">
    <source>
        <dbReference type="Proteomes" id="UP001153069"/>
    </source>
</evidence>
<dbReference type="GO" id="GO:0016538">
    <property type="term" value="F:cyclin-dependent protein serine/threonine kinase regulator activity"/>
    <property type="evidence" value="ECO:0007669"/>
    <property type="project" value="InterPro"/>
</dbReference>
<dbReference type="InterPro" id="IPR036915">
    <property type="entry name" value="Cyclin-like_sf"/>
</dbReference>
<comment type="caution">
    <text evidence="4">The sequence shown here is derived from an EMBL/GenBank/DDBJ whole genome shotgun (WGS) entry which is preliminary data.</text>
</comment>
<dbReference type="Gene3D" id="1.10.472.10">
    <property type="entry name" value="Cyclin-like"/>
    <property type="match status" value="3"/>
</dbReference>
<sequence length="409" mass="45123">MSSLAIAATASISNRDEAVSLGRMDEDLQLRPPLLTQTLLGHDEAIRPMICRLLVASHTLRLDVETRFTSIVLFHRYYSAVSNTSKQKNDEKDSDENENLATRAAACLFLACKVEEDPRRLRDIISATHMFLNDPNQPTKCSAEAENPPEEEICKISAKIPQASSSAANESCFDSDNPLSTSIIKQEPTNSNRFPDTLVLAVMKDPPPLDDKYWKTKATIVQSEQIVLRWLGFDVSVCKPHRAVSVLLAEPTIQSQALPIPVQGTIAPKEEQENVKRQVTTVAWRRLNDALFYAPALRHGTMELACAAIALAAEEVYESLSCTTTSNTDNTSNDGMATSASTCATTGGTTDKQLDASSRSSTNTFQAHSTDPWWHLVDVSNRGFARTKKDLTMATQRLQQQSTRKRAHS</sequence>
<evidence type="ECO:0000256" key="1">
    <source>
        <dbReference type="RuleBase" id="RU000383"/>
    </source>
</evidence>
<keyword evidence="1" id="KW-0195">Cyclin</keyword>
<feature type="compositionally biased region" description="Polar residues" evidence="2">
    <location>
        <begin position="355"/>
        <end position="366"/>
    </location>
</feature>
<feature type="region of interest" description="Disordered" evidence="2">
    <location>
        <begin position="342"/>
        <end position="366"/>
    </location>
</feature>
<dbReference type="PANTHER" id="PTHR10026">
    <property type="entry name" value="CYCLIN"/>
    <property type="match status" value="1"/>
</dbReference>
<reference evidence="4" key="1">
    <citation type="submission" date="2020-06" db="EMBL/GenBank/DDBJ databases">
        <authorList>
            <consortium name="Plant Systems Biology data submission"/>
        </authorList>
    </citation>
    <scope>NUCLEOTIDE SEQUENCE</scope>
    <source>
        <strain evidence="4">D6</strain>
    </source>
</reference>
<dbReference type="GO" id="GO:0006357">
    <property type="term" value="P:regulation of transcription by RNA polymerase II"/>
    <property type="evidence" value="ECO:0007669"/>
    <property type="project" value="InterPro"/>
</dbReference>
<dbReference type="EMBL" id="CAICTM010000245">
    <property type="protein sequence ID" value="CAB9505861.1"/>
    <property type="molecule type" value="Genomic_DNA"/>
</dbReference>
<dbReference type="Pfam" id="PF00134">
    <property type="entry name" value="Cyclin_N"/>
    <property type="match status" value="1"/>
</dbReference>
<dbReference type="SUPFAM" id="SSF47954">
    <property type="entry name" value="Cyclin-like"/>
    <property type="match status" value="2"/>
</dbReference>
<name>A0A9N8DSA3_9STRA</name>
<organism evidence="4 5">
    <name type="scientific">Seminavis robusta</name>
    <dbReference type="NCBI Taxonomy" id="568900"/>
    <lineage>
        <taxon>Eukaryota</taxon>
        <taxon>Sar</taxon>
        <taxon>Stramenopiles</taxon>
        <taxon>Ochrophyta</taxon>
        <taxon>Bacillariophyta</taxon>
        <taxon>Bacillariophyceae</taxon>
        <taxon>Bacillariophycidae</taxon>
        <taxon>Naviculales</taxon>
        <taxon>Naviculaceae</taxon>
        <taxon>Seminavis</taxon>
    </lineage>
</organism>
<dbReference type="SMART" id="SM00385">
    <property type="entry name" value="CYCLIN"/>
    <property type="match status" value="1"/>
</dbReference>
<dbReference type="InterPro" id="IPR006671">
    <property type="entry name" value="Cyclin_N"/>
</dbReference>
<evidence type="ECO:0000259" key="3">
    <source>
        <dbReference type="SMART" id="SM00385"/>
    </source>
</evidence>
<comment type="similarity">
    <text evidence="1">Belongs to the cyclin family.</text>
</comment>
<proteinExistence type="inferred from homology"/>
<dbReference type="OrthoDB" id="10264655at2759"/>
<protein>
    <submittedName>
        <fullName evidence="4">Cyclin</fullName>
    </submittedName>
</protein>
<evidence type="ECO:0000313" key="4">
    <source>
        <dbReference type="EMBL" id="CAB9505861.1"/>
    </source>
</evidence>